<evidence type="ECO:0000256" key="4">
    <source>
        <dbReference type="ARBA" id="ARBA00022692"/>
    </source>
</evidence>
<feature type="transmembrane region" description="Helical" evidence="8">
    <location>
        <begin position="355"/>
        <end position="377"/>
    </location>
</feature>
<feature type="transmembrane region" description="Helical" evidence="8">
    <location>
        <begin position="214"/>
        <end position="235"/>
    </location>
</feature>
<keyword evidence="3 7" id="KW-0813">Transport</keyword>
<feature type="transmembrane region" description="Helical" evidence="8">
    <location>
        <begin position="137"/>
        <end position="162"/>
    </location>
</feature>
<dbReference type="GO" id="GO:0022857">
    <property type="term" value="F:transmembrane transporter activity"/>
    <property type="evidence" value="ECO:0007669"/>
    <property type="project" value="InterPro"/>
</dbReference>
<dbReference type="GO" id="GO:0005886">
    <property type="term" value="C:plasma membrane"/>
    <property type="evidence" value="ECO:0007669"/>
    <property type="project" value="TreeGrafter"/>
</dbReference>
<evidence type="ECO:0000313" key="9">
    <source>
        <dbReference type="EMBL" id="OQD86079.1"/>
    </source>
</evidence>
<feature type="transmembrane region" description="Helical" evidence="8">
    <location>
        <begin position="472"/>
        <end position="496"/>
    </location>
</feature>
<dbReference type="PANTHER" id="PTHR31806:SF1">
    <property type="entry name" value="PURINE-CYTOSINE PERMEASE FCY2-RELATED"/>
    <property type="match status" value="1"/>
</dbReference>
<keyword evidence="5 8" id="KW-1133">Transmembrane helix</keyword>
<gene>
    <name evidence="9" type="ORF">PENANT_c008G10057</name>
</gene>
<dbReference type="Gene3D" id="1.10.4160.10">
    <property type="entry name" value="Hydantoin permease"/>
    <property type="match status" value="1"/>
</dbReference>
<keyword evidence="4 8" id="KW-0812">Transmembrane</keyword>
<keyword evidence="6 7" id="KW-0472">Membrane</keyword>
<evidence type="ECO:0000313" key="10">
    <source>
        <dbReference type="Proteomes" id="UP000191672"/>
    </source>
</evidence>
<feature type="transmembrane region" description="Helical" evidence="8">
    <location>
        <begin position="242"/>
        <end position="263"/>
    </location>
</feature>
<feature type="transmembrane region" description="Helical" evidence="8">
    <location>
        <begin position="315"/>
        <end position="335"/>
    </location>
</feature>
<keyword evidence="10" id="KW-1185">Reference proteome</keyword>
<reference evidence="10" key="1">
    <citation type="journal article" date="2017" name="Nat. Microbiol.">
        <title>Global analysis of biosynthetic gene clusters reveals vast potential of secondary metabolite production in Penicillium species.</title>
        <authorList>
            <person name="Nielsen J.C."/>
            <person name="Grijseels S."/>
            <person name="Prigent S."/>
            <person name="Ji B."/>
            <person name="Dainat J."/>
            <person name="Nielsen K.F."/>
            <person name="Frisvad J.C."/>
            <person name="Workman M."/>
            <person name="Nielsen J."/>
        </authorList>
    </citation>
    <scope>NUCLEOTIDE SEQUENCE [LARGE SCALE GENOMIC DNA]</scope>
    <source>
        <strain evidence="10">IBT 31811</strain>
    </source>
</reference>
<evidence type="ECO:0000256" key="5">
    <source>
        <dbReference type="ARBA" id="ARBA00022989"/>
    </source>
</evidence>
<dbReference type="InterPro" id="IPR001248">
    <property type="entry name" value="Pur-cyt_permease"/>
</dbReference>
<evidence type="ECO:0000256" key="3">
    <source>
        <dbReference type="ARBA" id="ARBA00022448"/>
    </source>
</evidence>
<proteinExistence type="inferred from homology"/>
<sequence length="542" mass="59060">MGEVDISVVLRASRSGMPRYAHDMLIGVLGAMNGLLEEYELACSTLQLEFPMKMKNYSESIQKTQSEPETEQTERPWHRRFSIEEGGIERVTDEERLQNTTKFWNAATFWLSANMAVATLNIGSLGGSLGLSFWDCFIVILVVNIISDLLPAWTAVFGLTGLRMTTFSRYSFGYWGNMLVVIFSMIATTGWNAINSISGATVLNALSDGQFPTWAGVIVICVSVWVMCILGITWIHKLDTFIWIPPLIVWCVAAGTGASHFTGDDHAGLKGSDKAAAILTYGASIFSFSVSWVNCAADYNVRMPKGTPQWHIFSATYIGIFVPTVLVQTLGAALYTGTVTDAAWKDAYTDSSIGGLLKMSLAPAGGFGKFLMVLAALSSIPNNIPNNYSFALHAQNMGPWAIRIPRVVLVTSGSIAAVIIGCCAARYFSDTLQTLLSVIGYWTVIHITLVMEEHFIFRRGWKGYDLDAWNSLAGLPFGWAAIGAFAFGFLGAALGMKVAWYSGPSASLIGSKGANIGHELTFAFSGVAFPLFRWIEKRYGGR</sequence>
<feature type="transmembrane region" description="Helical" evidence="8">
    <location>
        <begin position="174"/>
        <end position="194"/>
    </location>
</feature>
<dbReference type="Pfam" id="PF02133">
    <property type="entry name" value="Transp_cyt_pur"/>
    <property type="match status" value="1"/>
</dbReference>
<comment type="similarity">
    <text evidence="2 7">Belongs to the purine-cytosine permease (2.A.39) family.</text>
</comment>
<name>A0A1V6QA33_9EURO</name>
<accession>A0A1V6QA33</accession>
<feature type="transmembrane region" description="Helical" evidence="8">
    <location>
        <begin position="103"/>
        <end position="125"/>
    </location>
</feature>
<evidence type="ECO:0000256" key="1">
    <source>
        <dbReference type="ARBA" id="ARBA00004141"/>
    </source>
</evidence>
<dbReference type="PANTHER" id="PTHR31806">
    <property type="entry name" value="PURINE-CYTOSINE PERMEASE FCY2-RELATED"/>
    <property type="match status" value="1"/>
</dbReference>
<evidence type="ECO:0000256" key="2">
    <source>
        <dbReference type="ARBA" id="ARBA00008974"/>
    </source>
</evidence>
<feature type="transmembrane region" description="Helical" evidence="8">
    <location>
        <begin position="434"/>
        <end position="451"/>
    </location>
</feature>
<dbReference type="InterPro" id="IPR026030">
    <property type="entry name" value="Pur-cyt_permease_Fcy2/21/22"/>
</dbReference>
<dbReference type="PIRSF" id="PIRSF002744">
    <property type="entry name" value="Pur-cyt_permease"/>
    <property type="match status" value="1"/>
</dbReference>
<protein>
    <submittedName>
        <fullName evidence="9">Uncharacterized protein</fullName>
    </submittedName>
</protein>
<comment type="caution">
    <text evidence="9">The sequence shown here is derived from an EMBL/GenBank/DDBJ whole genome shotgun (WGS) entry which is preliminary data.</text>
</comment>
<evidence type="ECO:0000256" key="6">
    <source>
        <dbReference type="ARBA" id="ARBA00023136"/>
    </source>
</evidence>
<dbReference type="Proteomes" id="UP000191672">
    <property type="component" value="Unassembled WGS sequence"/>
</dbReference>
<dbReference type="EMBL" id="MDYN01000008">
    <property type="protein sequence ID" value="OQD86079.1"/>
    <property type="molecule type" value="Genomic_DNA"/>
</dbReference>
<dbReference type="AlphaFoldDB" id="A0A1V6QA33"/>
<comment type="subcellular location">
    <subcellularLocation>
        <location evidence="1">Membrane</location>
        <topology evidence="1">Multi-pass membrane protein</topology>
    </subcellularLocation>
</comment>
<feature type="transmembrane region" description="Helical" evidence="8">
    <location>
        <begin position="275"/>
        <end position="295"/>
    </location>
</feature>
<evidence type="ECO:0000256" key="8">
    <source>
        <dbReference type="SAM" id="Phobius"/>
    </source>
</evidence>
<feature type="transmembrane region" description="Helical" evidence="8">
    <location>
        <begin position="516"/>
        <end position="535"/>
    </location>
</feature>
<feature type="transmembrane region" description="Helical" evidence="8">
    <location>
        <begin position="407"/>
        <end position="428"/>
    </location>
</feature>
<organism evidence="9 10">
    <name type="scientific">Penicillium antarcticum</name>
    <dbReference type="NCBI Taxonomy" id="416450"/>
    <lineage>
        <taxon>Eukaryota</taxon>
        <taxon>Fungi</taxon>
        <taxon>Dikarya</taxon>
        <taxon>Ascomycota</taxon>
        <taxon>Pezizomycotina</taxon>
        <taxon>Eurotiomycetes</taxon>
        <taxon>Eurotiomycetidae</taxon>
        <taxon>Eurotiales</taxon>
        <taxon>Aspergillaceae</taxon>
        <taxon>Penicillium</taxon>
    </lineage>
</organism>
<evidence type="ECO:0000256" key="7">
    <source>
        <dbReference type="PIRNR" id="PIRNR002744"/>
    </source>
</evidence>
<dbReference type="STRING" id="416450.A0A1V6QA33"/>